<protein>
    <submittedName>
        <fullName evidence="1">Uncharacterized protein</fullName>
    </submittedName>
</protein>
<sequence length="59" mass="6992">MRDDITEDEPWTKIWTGVNYQKLVVSAHTQKYIKFLNMEKVPINNNNYGILLIKNNNPK</sequence>
<proteinExistence type="predicted"/>
<name>A0A0L7M2Y3_PLAF4</name>
<evidence type="ECO:0000313" key="2">
    <source>
        <dbReference type="Proteomes" id="UP000054282"/>
    </source>
</evidence>
<dbReference type="KEGG" id="pfd:PFDG_05504"/>
<gene>
    <name evidence="1" type="ORF">PFDG_05504</name>
</gene>
<reference evidence="2" key="2">
    <citation type="submission" date="2006-09" db="EMBL/GenBank/DDBJ databases">
        <title>The genome sequence of Plasmodium falciparum Dd2.</title>
        <authorList>
            <consortium name="The Broad Institute Genome Sequencing Platform"/>
            <person name="Birren B."/>
            <person name="Lander E."/>
            <person name="Galagan J."/>
            <person name="Nusbaum C."/>
            <person name="Devon K."/>
            <person name="Henn M."/>
            <person name="Jaffe D."/>
            <person name="Butler J."/>
            <person name="Alvarez P."/>
            <person name="Gnerre S."/>
            <person name="Grabherr M."/>
            <person name="Kleber M."/>
            <person name="Mauceli E."/>
            <person name="Brockman W."/>
            <person name="MacCallum I.A."/>
            <person name="Rounsley S."/>
            <person name="Young S."/>
            <person name="LaButti K."/>
            <person name="Pushparaj V."/>
            <person name="DeCaprio D."/>
            <person name="Crawford M."/>
            <person name="Koehrsen M."/>
            <person name="Engels R."/>
            <person name="Montgomery P."/>
            <person name="Pearson M."/>
            <person name="Howarth C."/>
            <person name="Larson L."/>
            <person name="Luoma S."/>
            <person name="White J."/>
            <person name="Kodira C."/>
            <person name="Zeng Q."/>
            <person name="O'Leary S."/>
            <person name="Yandava C."/>
            <person name="Alvarado L."/>
            <person name="Wirth D."/>
            <person name="Volkman S."/>
            <person name="Hartl D."/>
        </authorList>
    </citation>
    <scope>NUCLEOTIDE SEQUENCE [LARGE SCALE GENOMIC DNA]</scope>
</reference>
<reference evidence="2" key="1">
    <citation type="submission" date="2006-09" db="EMBL/GenBank/DDBJ databases">
        <title>Annotation of Plasmodium falciparum Dd2.</title>
        <authorList>
            <consortium name="The Broad Institute Genome Sequencing Platform"/>
            <person name="Volkman S.K."/>
            <person name="Neafsey D.E."/>
            <person name="Dash A.P."/>
            <person name="Chitnis C.E."/>
            <person name="Hartl D.L."/>
            <person name="Young S.K."/>
            <person name="Zeng Q."/>
            <person name="Koehrsen M."/>
            <person name="Alvarado L."/>
            <person name="Berlin A."/>
            <person name="Borenstein D."/>
            <person name="Chapman S.B."/>
            <person name="Chen Z."/>
            <person name="Engels R."/>
            <person name="Freedman E."/>
            <person name="Gellesch M."/>
            <person name="Goldberg J."/>
            <person name="Griggs A."/>
            <person name="Gujja S."/>
            <person name="Heilman E.R."/>
            <person name="Heiman D.I."/>
            <person name="Howarth C."/>
            <person name="Jen D."/>
            <person name="Larson L."/>
            <person name="Mehta T."/>
            <person name="Neiman D."/>
            <person name="Park D."/>
            <person name="Pearson M."/>
            <person name="Roberts A."/>
            <person name="Saif S."/>
            <person name="Shea T."/>
            <person name="Shenoy N."/>
            <person name="Sisk P."/>
            <person name="Stolte C."/>
            <person name="Sykes S."/>
            <person name="Walk T."/>
            <person name="White J."/>
            <person name="Yandava C."/>
            <person name="Haas B."/>
            <person name="Henn M.R."/>
            <person name="Nusbaum C."/>
            <person name="Birren B."/>
        </authorList>
    </citation>
    <scope>NUCLEOTIDE SEQUENCE [LARGE SCALE GENOMIC DNA]</scope>
</reference>
<organism evidence="1 2">
    <name type="scientific">Plasmodium falciparum (isolate Dd2)</name>
    <dbReference type="NCBI Taxonomy" id="57267"/>
    <lineage>
        <taxon>Eukaryota</taxon>
        <taxon>Sar</taxon>
        <taxon>Alveolata</taxon>
        <taxon>Apicomplexa</taxon>
        <taxon>Aconoidasida</taxon>
        <taxon>Haemosporida</taxon>
        <taxon>Plasmodiidae</taxon>
        <taxon>Plasmodium</taxon>
        <taxon>Plasmodium (Laverania)</taxon>
    </lineage>
</organism>
<dbReference type="EMBL" id="DS016493">
    <property type="protein sequence ID" value="KOB87244.1"/>
    <property type="molecule type" value="Genomic_DNA"/>
</dbReference>
<dbReference type="Proteomes" id="UP000054282">
    <property type="component" value="Unassembled WGS sequence"/>
</dbReference>
<dbReference type="AlphaFoldDB" id="A0A0L7M2Y3"/>
<evidence type="ECO:0000313" key="1">
    <source>
        <dbReference type="EMBL" id="KOB87244.1"/>
    </source>
</evidence>
<accession>A0A0L7M2Y3</accession>